<dbReference type="Proteomes" id="UP001288620">
    <property type="component" value="Unassembled WGS sequence"/>
</dbReference>
<accession>A0ABU5LD50</accession>
<gene>
    <name evidence="2" type="ORF">N4G40_06230</name>
</gene>
<keyword evidence="3" id="KW-1185">Reference proteome</keyword>
<sequence>MHTGSSLLLAMAMSSTAVQAADLSFLNSQGNIEMQPGKLLFLHKLHYRKLYEEKPFPDAVIYYYSNGVYKILSQGENHYGLYVQQGSVKDQTYTIRYISAPSQDWGGKTAFHQLTYVNGAQASLFLQNAITDTGEQIAQQNGEFILQEGELDAVDNAQWDDKMKIAPKK</sequence>
<proteinExistence type="predicted"/>
<evidence type="ECO:0000313" key="3">
    <source>
        <dbReference type="Proteomes" id="UP001288620"/>
    </source>
</evidence>
<keyword evidence="1" id="KW-0732">Signal</keyword>
<name>A0ABU5LD50_9GAMM</name>
<evidence type="ECO:0000313" key="2">
    <source>
        <dbReference type="EMBL" id="MDZ7277872.1"/>
    </source>
</evidence>
<dbReference type="RefSeq" id="WP_322541915.1">
    <property type="nucleotide sequence ID" value="NZ_JAOBTT010000001.1"/>
</dbReference>
<evidence type="ECO:0008006" key="4">
    <source>
        <dbReference type="Google" id="ProtNLM"/>
    </source>
</evidence>
<protein>
    <recommendedName>
        <fullName evidence="4">Secreted protein</fullName>
    </recommendedName>
</protein>
<organism evidence="2 3">
    <name type="scientific">Pantoea eucrina</name>
    <dbReference type="NCBI Taxonomy" id="472693"/>
    <lineage>
        <taxon>Bacteria</taxon>
        <taxon>Pseudomonadati</taxon>
        <taxon>Pseudomonadota</taxon>
        <taxon>Gammaproteobacteria</taxon>
        <taxon>Enterobacterales</taxon>
        <taxon>Erwiniaceae</taxon>
        <taxon>Pantoea</taxon>
    </lineage>
</organism>
<reference evidence="3" key="1">
    <citation type="submission" date="2023-07" db="EMBL/GenBank/DDBJ databases">
        <title>Structural and functional analysis of rice phyllospheric bacteria for their antimicrobial properties and defense elicitation against blast disease.</title>
        <authorList>
            <person name="Sahu K.P."/>
            <person name="Asharani P."/>
            <person name="Kumar M."/>
            <person name="Reddy B."/>
            <person name="Kumar A."/>
        </authorList>
    </citation>
    <scope>NUCLEOTIDE SEQUENCE [LARGE SCALE GENOMIC DNA]</scope>
    <source>
        <strain evidence="3">OsEp_Plm_30P10</strain>
    </source>
</reference>
<dbReference type="EMBL" id="JAOBTT010000001">
    <property type="protein sequence ID" value="MDZ7277872.1"/>
    <property type="molecule type" value="Genomic_DNA"/>
</dbReference>
<comment type="caution">
    <text evidence="2">The sequence shown here is derived from an EMBL/GenBank/DDBJ whole genome shotgun (WGS) entry which is preliminary data.</text>
</comment>
<feature type="chain" id="PRO_5046315800" description="Secreted protein" evidence="1">
    <location>
        <begin position="21"/>
        <end position="169"/>
    </location>
</feature>
<evidence type="ECO:0000256" key="1">
    <source>
        <dbReference type="SAM" id="SignalP"/>
    </source>
</evidence>
<feature type="signal peptide" evidence="1">
    <location>
        <begin position="1"/>
        <end position="20"/>
    </location>
</feature>